<gene>
    <name evidence="2" type="ORF">Tci_594408</name>
</gene>
<feature type="region of interest" description="Disordered" evidence="1">
    <location>
        <begin position="148"/>
        <end position="209"/>
    </location>
</feature>
<feature type="compositionally biased region" description="Acidic residues" evidence="1">
    <location>
        <begin position="180"/>
        <end position="201"/>
    </location>
</feature>
<name>A0A699J9T2_TANCI</name>
<feature type="compositionally biased region" description="Acidic residues" evidence="1">
    <location>
        <begin position="164"/>
        <end position="173"/>
    </location>
</feature>
<proteinExistence type="predicted"/>
<dbReference type="EMBL" id="BKCJ010388360">
    <property type="protein sequence ID" value="GFA22436.1"/>
    <property type="molecule type" value="Genomic_DNA"/>
</dbReference>
<sequence>MYIMNEPSFFLTNKTEAPQGEELGLMKPLLKSSCSCFDNSFILDGAKRYGARAQVKLLELDRSGGRPGKILRKHFRKVLDDRELNAVDTKLLSAPSLTLPSTPTLNPGESSGVPMRRYLREAHDPDFVLEPVYPEYITLEDEHVLPAEEQPLPHDGPVDYPMGEGDDGGDDDGDSSRDDAADEDEDMEEEEEDEEEEEEEEHIASVDSTAVIPVVELVSSPEGTKPVLRPPFIDITTTRARISVRLQAFVSLPSTVDIERLIALPTPPLSPLTSLSPPFAGERLARLMDPSVHPSPLLLPSSGCLTQTQTLRITSTQALTDAVTAALPSSSVDRKDEIPESKRPPRKRSCLFAIGSRYEAGESSTTRTTGGQGTDYGFVSTVDFEVRRKGIRDVGYGIRDTWIDPAEAVLTLTPTTVEEVNTRVVELAELHEHDIQDFHALLEDAQDVWTVNEEAYVARVAWNHSIGLSQATYQELQTHRDHVDMRREMSDMQKELISQREQLRRERQPGPDARFPDHQETPPPTNPNNITPEAVQTMIDQALLRNSGGGDESHSSHTENPRNMHIERLATTLIS</sequence>
<reference evidence="2" key="1">
    <citation type="journal article" date="2019" name="Sci. Rep.">
        <title>Draft genome of Tanacetum cinerariifolium, the natural source of mosquito coil.</title>
        <authorList>
            <person name="Yamashiro T."/>
            <person name="Shiraishi A."/>
            <person name="Satake H."/>
            <person name="Nakayama K."/>
        </authorList>
    </citation>
    <scope>NUCLEOTIDE SEQUENCE</scope>
</reference>
<protein>
    <submittedName>
        <fullName evidence="2">Uncharacterized protein</fullName>
    </submittedName>
</protein>
<evidence type="ECO:0000313" key="2">
    <source>
        <dbReference type="EMBL" id="GFA22436.1"/>
    </source>
</evidence>
<accession>A0A699J9T2</accession>
<dbReference type="AlphaFoldDB" id="A0A699J9T2"/>
<comment type="caution">
    <text evidence="2">The sequence shown here is derived from an EMBL/GenBank/DDBJ whole genome shotgun (WGS) entry which is preliminary data.</text>
</comment>
<organism evidence="2">
    <name type="scientific">Tanacetum cinerariifolium</name>
    <name type="common">Dalmatian daisy</name>
    <name type="synonym">Chrysanthemum cinerariifolium</name>
    <dbReference type="NCBI Taxonomy" id="118510"/>
    <lineage>
        <taxon>Eukaryota</taxon>
        <taxon>Viridiplantae</taxon>
        <taxon>Streptophyta</taxon>
        <taxon>Embryophyta</taxon>
        <taxon>Tracheophyta</taxon>
        <taxon>Spermatophyta</taxon>
        <taxon>Magnoliopsida</taxon>
        <taxon>eudicotyledons</taxon>
        <taxon>Gunneridae</taxon>
        <taxon>Pentapetalae</taxon>
        <taxon>asterids</taxon>
        <taxon>campanulids</taxon>
        <taxon>Asterales</taxon>
        <taxon>Asteraceae</taxon>
        <taxon>Asteroideae</taxon>
        <taxon>Anthemideae</taxon>
        <taxon>Anthemidinae</taxon>
        <taxon>Tanacetum</taxon>
    </lineage>
</organism>
<feature type="region of interest" description="Disordered" evidence="1">
    <location>
        <begin position="545"/>
        <end position="575"/>
    </location>
</feature>
<feature type="compositionally biased region" description="Basic and acidic residues" evidence="1">
    <location>
        <begin position="551"/>
        <end position="568"/>
    </location>
</feature>
<feature type="region of interest" description="Disordered" evidence="1">
    <location>
        <begin position="492"/>
        <end position="531"/>
    </location>
</feature>
<evidence type="ECO:0000256" key="1">
    <source>
        <dbReference type="SAM" id="MobiDB-lite"/>
    </source>
</evidence>
<feature type="compositionally biased region" description="Basic and acidic residues" evidence="1">
    <location>
        <begin position="492"/>
        <end position="520"/>
    </location>
</feature>